<comment type="caution">
    <text evidence="2">The sequence shown here is derived from an EMBL/GenBank/DDBJ whole genome shotgun (WGS) entry which is preliminary data.</text>
</comment>
<feature type="compositionally biased region" description="Polar residues" evidence="1">
    <location>
        <begin position="310"/>
        <end position="330"/>
    </location>
</feature>
<evidence type="ECO:0000313" key="2">
    <source>
        <dbReference type="EMBL" id="KAA8497043.1"/>
    </source>
</evidence>
<name>A0A5J4Z2A6_PORPP</name>
<reference evidence="3" key="1">
    <citation type="journal article" date="2019" name="Nat. Commun.">
        <title>Expansion of phycobilisome linker gene families in mesophilic red algae.</title>
        <authorList>
            <person name="Lee J."/>
            <person name="Kim D."/>
            <person name="Bhattacharya D."/>
            <person name="Yoon H.S."/>
        </authorList>
    </citation>
    <scope>NUCLEOTIDE SEQUENCE [LARGE SCALE GENOMIC DNA]</scope>
    <source>
        <strain evidence="3">CCMP 1328</strain>
    </source>
</reference>
<keyword evidence="3" id="KW-1185">Reference proteome</keyword>
<organism evidence="2 3">
    <name type="scientific">Porphyridium purpureum</name>
    <name type="common">Red alga</name>
    <name type="synonym">Porphyridium cruentum</name>
    <dbReference type="NCBI Taxonomy" id="35688"/>
    <lineage>
        <taxon>Eukaryota</taxon>
        <taxon>Rhodophyta</taxon>
        <taxon>Bangiophyceae</taxon>
        <taxon>Porphyridiales</taxon>
        <taxon>Porphyridiaceae</taxon>
        <taxon>Porphyridium</taxon>
    </lineage>
</organism>
<sequence length="404" mass="45201">MPLEFRVECVLNWAREDYWKIMSFGGFLDFLVKDGCLKRISATEPEFHDDEQVFRRIRTYVPRHVEAPDMVMRVIGDSMLEVHDHQRWNQATKPFHVDFEIRPTFLREFIETKGYLSLGAYEIPTAEPDAAVVDVAEPGANEEAGPLAPEGTEEDRLQPDTAQEDVPEKEAGGAQTTTSSAGSSPPATMHTVSGVCQVNMFYVGYYLEQAVKQNMVKFYHMYPQHCANFKHYVVEKVKQRRKRASETESKSVRVGQSMDNLSDVMADVAVDDEAEAEKVSAAPEAEAEAEADAVSKEKTDKEVDRKDSPAVSSKDSMLRTTSMRDASSSKLGKVVVTQEKTPDGRTVDVISVPPQEFEEPELPEGESFSMILEEYLIMHTLVSEGVQTEHLFEVSEGTGTEDLA</sequence>
<proteinExistence type="predicted"/>
<evidence type="ECO:0000256" key="1">
    <source>
        <dbReference type="SAM" id="MobiDB-lite"/>
    </source>
</evidence>
<feature type="region of interest" description="Disordered" evidence="1">
    <location>
        <begin position="274"/>
        <end position="364"/>
    </location>
</feature>
<protein>
    <submittedName>
        <fullName evidence="2">Uncharacterized protein</fullName>
    </submittedName>
</protein>
<dbReference type="OrthoDB" id="10424154at2759"/>
<evidence type="ECO:0000313" key="3">
    <source>
        <dbReference type="Proteomes" id="UP000324585"/>
    </source>
</evidence>
<accession>A0A5J4Z2A6</accession>
<dbReference type="EMBL" id="VRMN01000002">
    <property type="protein sequence ID" value="KAA8497043.1"/>
    <property type="molecule type" value="Genomic_DNA"/>
</dbReference>
<feature type="compositionally biased region" description="Low complexity" evidence="1">
    <location>
        <begin position="172"/>
        <end position="188"/>
    </location>
</feature>
<gene>
    <name evidence="2" type="ORF">FVE85_0772</name>
</gene>
<dbReference type="Proteomes" id="UP000324585">
    <property type="component" value="Unassembled WGS sequence"/>
</dbReference>
<feature type="region of interest" description="Disordered" evidence="1">
    <location>
        <begin position="141"/>
        <end position="188"/>
    </location>
</feature>
<dbReference type="AlphaFoldDB" id="A0A5J4Z2A6"/>
<feature type="compositionally biased region" description="Basic and acidic residues" evidence="1">
    <location>
        <begin position="293"/>
        <end position="308"/>
    </location>
</feature>